<dbReference type="SUPFAM" id="SSF53335">
    <property type="entry name" value="S-adenosyl-L-methionine-dependent methyltransferases"/>
    <property type="match status" value="1"/>
</dbReference>
<dbReference type="PIRSF" id="PIRSF017393">
    <property type="entry name" value="MTase_SAV2177"/>
    <property type="match status" value="1"/>
</dbReference>
<dbReference type="AlphaFoldDB" id="A0A919VMW9"/>
<evidence type="ECO:0000313" key="2">
    <source>
        <dbReference type="Proteomes" id="UP000681340"/>
    </source>
</evidence>
<dbReference type="InterPro" id="IPR006764">
    <property type="entry name" value="SAM_dep_MeTrfase_SAV2177_type"/>
</dbReference>
<organism evidence="1 2">
    <name type="scientific">Actinoplanes auranticolor</name>
    <dbReference type="NCBI Taxonomy" id="47988"/>
    <lineage>
        <taxon>Bacteria</taxon>
        <taxon>Bacillati</taxon>
        <taxon>Actinomycetota</taxon>
        <taxon>Actinomycetes</taxon>
        <taxon>Micromonosporales</taxon>
        <taxon>Micromonosporaceae</taxon>
        <taxon>Actinoplanes</taxon>
    </lineage>
</organism>
<dbReference type="EMBL" id="BOQL01000026">
    <property type="protein sequence ID" value="GIM69298.1"/>
    <property type="molecule type" value="Genomic_DNA"/>
</dbReference>
<evidence type="ECO:0008006" key="3">
    <source>
        <dbReference type="Google" id="ProtNLM"/>
    </source>
</evidence>
<accession>A0A919VMW9</accession>
<proteinExistence type="predicted"/>
<reference evidence="1" key="1">
    <citation type="submission" date="2021-03" db="EMBL/GenBank/DDBJ databases">
        <title>Whole genome shotgun sequence of Actinoplanes auranticolor NBRC 12245.</title>
        <authorList>
            <person name="Komaki H."/>
            <person name="Tamura T."/>
        </authorList>
    </citation>
    <scope>NUCLEOTIDE SEQUENCE</scope>
    <source>
        <strain evidence="1">NBRC 12245</strain>
    </source>
</reference>
<keyword evidence="2" id="KW-1185">Reference proteome</keyword>
<comment type="caution">
    <text evidence="1">The sequence shown here is derived from an EMBL/GenBank/DDBJ whole genome shotgun (WGS) entry which is preliminary data.</text>
</comment>
<sequence>MYDYFLGGTHNFAADRAVADRAVELVPDVPRIARANRAFLGRAVRFAAGRGIRQFLDLGSGIPTADPVHETARAIRPDARVAYVDREPTAVLHARAILGDDPATVVLQADLRRSRELLDDPALRAVIDLAEPVCVLMVAVLHFLPDGPELTRALRHYHDAVVPGSVLAVTHVTAGSRREQLDRFADLYQRTGTPLVMRDRAELAALLDGWERVAPGIVHSPEWHPYPGTAPVADPASFATLAGVFVRA</sequence>
<dbReference type="Gene3D" id="3.40.50.150">
    <property type="entry name" value="Vaccinia Virus protein VP39"/>
    <property type="match status" value="1"/>
</dbReference>
<dbReference type="Pfam" id="PF04672">
    <property type="entry name" value="Methyltransf_19"/>
    <property type="match status" value="1"/>
</dbReference>
<protein>
    <recommendedName>
        <fullName evidence="3">S-adenosyl methyltransferase</fullName>
    </recommendedName>
</protein>
<gene>
    <name evidence="1" type="ORF">Aau02nite_35550</name>
</gene>
<dbReference type="InterPro" id="IPR029063">
    <property type="entry name" value="SAM-dependent_MTases_sf"/>
</dbReference>
<evidence type="ECO:0000313" key="1">
    <source>
        <dbReference type="EMBL" id="GIM69298.1"/>
    </source>
</evidence>
<dbReference type="Proteomes" id="UP000681340">
    <property type="component" value="Unassembled WGS sequence"/>
</dbReference>
<name>A0A919VMW9_9ACTN</name>